<keyword evidence="3" id="KW-1185">Reference proteome</keyword>
<protein>
    <submittedName>
        <fullName evidence="2">Uncharacterized protein</fullName>
    </submittedName>
</protein>
<reference evidence="2 3" key="1">
    <citation type="journal article" date="2016" name="Mol. Biol. Evol.">
        <title>Comparative Genomics of Early-Diverging Mushroom-Forming Fungi Provides Insights into the Origins of Lignocellulose Decay Capabilities.</title>
        <authorList>
            <person name="Nagy L.G."/>
            <person name="Riley R."/>
            <person name="Tritt A."/>
            <person name="Adam C."/>
            <person name="Daum C."/>
            <person name="Floudas D."/>
            <person name="Sun H."/>
            <person name="Yadav J.S."/>
            <person name="Pangilinan J."/>
            <person name="Larsson K.H."/>
            <person name="Matsuura K."/>
            <person name="Barry K."/>
            <person name="Labutti K."/>
            <person name="Kuo R."/>
            <person name="Ohm R.A."/>
            <person name="Bhattacharya S.S."/>
            <person name="Shirouzu T."/>
            <person name="Yoshinaga Y."/>
            <person name="Martin F.M."/>
            <person name="Grigoriev I.V."/>
            <person name="Hibbett D.S."/>
        </authorList>
    </citation>
    <scope>NUCLEOTIDE SEQUENCE [LARGE SCALE GENOMIC DNA]</scope>
    <source>
        <strain evidence="2 3">CBS 109695</strain>
    </source>
</reference>
<dbReference type="Proteomes" id="UP000076532">
    <property type="component" value="Unassembled WGS sequence"/>
</dbReference>
<evidence type="ECO:0000313" key="2">
    <source>
        <dbReference type="EMBL" id="KZP29759.1"/>
    </source>
</evidence>
<dbReference type="OrthoDB" id="5835829at2759"/>
<accession>A0A166SS11</accession>
<evidence type="ECO:0000256" key="1">
    <source>
        <dbReference type="SAM" id="MobiDB-lite"/>
    </source>
</evidence>
<feature type="region of interest" description="Disordered" evidence="1">
    <location>
        <begin position="32"/>
        <end position="91"/>
    </location>
</feature>
<name>A0A166SS11_9AGAM</name>
<organism evidence="2 3">
    <name type="scientific">Athelia psychrophila</name>
    <dbReference type="NCBI Taxonomy" id="1759441"/>
    <lineage>
        <taxon>Eukaryota</taxon>
        <taxon>Fungi</taxon>
        <taxon>Dikarya</taxon>
        <taxon>Basidiomycota</taxon>
        <taxon>Agaricomycotina</taxon>
        <taxon>Agaricomycetes</taxon>
        <taxon>Agaricomycetidae</taxon>
        <taxon>Atheliales</taxon>
        <taxon>Atheliaceae</taxon>
        <taxon>Athelia</taxon>
    </lineage>
</organism>
<proteinExistence type="predicted"/>
<sequence length="157" mass="17920">MPNILFDTQQAGASGRFMLDARHSVRIPYTRRSHGMSAVRQATRSRTRVPRPAPIAPQQEFRVPSFQVESEPVKAGTARSPEPRRWRATWSRPGNLLARTPSNSNIEAKQPHDTHYGFTPISCDLVTPIQTAFWWLGRKYVTKILRTKDEPKVVMVQ</sequence>
<dbReference type="AlphaFoldDB" id="A0A166SS11"/>
<dbReference type="EMBL" id="KV417497">
    <property type="protein sequence ID" value="KZP29759.1"/>
    <property type="molecule type" value="Genomic_DNA"/>
</dbReference>
<evidence type="ECO:0000313" key="3">
    <source>
        <dbReference type="Proteomes" id="UP000076532"/>
    </source>
</evidence>
<gene>
    <name evidence="2" type="ORF">FIBSPDRAFT_884781</name>
</gene>